<gene>
    <name evidence="1" type="ORF">SAMN06295987_11220</name>
</gene>
<dbReference type="InterPro" id="IPR018736">
    <property type="entry name" value="DUF2279_periplasmic_lipo"/>
</dbReference>
<protein>
    <submittedName>
        <fullName evidence="1">Predicted lipoprotein</fullName>
    </submittedName>
</protein>
<evidence type="ECO:0000313" key="2">
    <source>
        <dbReference type="Proteomes" id="UP000190989"/>
    </source>
</evidence>
<name>A0A1U6IRB4_9SPHN</name>
<organism evidence="1 2">
    <name type="scientific">Novosphingobium mathurense</name>
    <dbReference type="NCBI Taxonomy" id="428990"/>
    <lineage>
        <taxon>Bacteria</taxon>
        <taxon>Pseudomonadati</taxon>
        <taxon>Pseudomonadota</taxon>
        <taxon>Alphaproteobacteria</taxon>
        <taxon>Sphingomonadales</taxon>
        <taxon>Sphingomonadaceae</taxon>
        <taxon>Novosphingobium</taxon>
    </lineage>
</organism>
<dbReference type="AlphaFoldDB" id="A0A1U6IRB4"/>
<sequence>MSAMPEFPVVLTSLQHRCRSAEGSLTGVCVLPDPTGSSRQALGKWDLSDLASAETQALPLSDDGNGPEQSDGIECPGACIAEGSSIEREGWADHVSKDHATHAGFWKQAGTVKTESLVFLGYFSILSGKKLFKETTEFHFKDEGWFGKDTANIGVDKLTHAFDTYLLAEFLHSRIHRRSNASEGDALTAAMLASGLMIFNEFSDGIEPDSGWSVQDVAMNLAGAGFSVLRNTVPGLKEKVSFKIEIVPNGHIYSYEGKPHYEQQRFMFSIKGAGFKRFNHSPLRFLDLQVGYYASDFLNKDREAGIEPKRHVFVGVGLNVGELLFGNSESGFAKAAYSALDYVQLPYTSIRYDTTGRFGT</sequence>
<dbReference type="STRING" id="428990.SAMN06295987_11220"/>
<accession>A0A1U6IRB4</accession>
<dbReference type="Proteomes" id="UP000190989">
    <property type="component" value="Unassembled WGS sequence"/>
</dbReference>
<keyword evidence="1" id="KW-0449">Lipoprotein</keyword>
<dbReference type="EMBL" id="FVZE01000012">
    <property type="protein sequence ID" value="SLK10577.1"/>
    <property type="molecule type" value="Genomic_DNA"/>
</dbReference>
<proteinExistence type="predicted"/>
<dbReference type="Pfam" id="PF10043">
    <property type="entry name" value="DUF2279"/>
    <property type="match status" value="1"/>
</dbReference>
<keyword evidence="2" id="KW-1185">Reference proteome</keyword>
<reference evidence="2" key="1">
    <citation type="submission" date="2017-02" db="EMBL/GenBank/DDBJ databases">
        <authorList>
            <person name="Varghese N."/>
            <person name="Submissions S."/>
        </authorList>
    </citation>
    <scope>NUCLEOTIDE SEQUENCE [LARGE SCALE GENOMIC DNA]</scope>
    <source>
        <strain evidence="2">SM117</strain>
    </source>
</reference>
<evidence type="ECO:0000313" key="1">
    <source>
        <dbReference type="EMBL" id="SLK10577.1"/>
    </source>
</evidence>